<evidence type="ECO:0000259" key="1">
    <source>
        <dbReference type="Pfam" id="PF14525"/>
    </source>
</evidence>
<sequence length="118" mass="13522">MKKHLTTFGLSEKAKLAYWQDIVNEHFVQLTCRVGVSHTLMDFNAELNCSRLHCIDLLEVIASGQSVTRPPKRFHEDDYLLLTLQQKGQMEITQDGRRTVLSPVRLVYTIVGDHILSI</sequence>
<dbReference type="Proteomes" id="UP000184159">
    <property type="component" value="Unassembled WGS sequence"/>
</dbReference>
<accession>A0A1M5EZN3</accession>
<dbReference type="InterPro" id="IPR035418">
    <property type="entry name" value="AraC-bd_2"/>
</dbReference>
<protein>
    <submittedName>
        <fullName evidence="2">AraC-binding-like domain-containing protein</fullName>
    </submittedName>
</protein>
<dbReference type="Pfam" id="PF14525">
    <property type="entry name" value="AraC_binding_2"/>
    <property type="match status" value="1"/>
</dbReference>
<feature type="domain" description="Transcription regulator HTH AraC- type ligand binding" evidence="1">
    <location>
        <begin position="19"/>
        <end position="106"/>
    </location>
</feature>
<keyword evidence="3" id="KW-1185">Reference proteome</keyword>
<dbReference type="AlphaFoldDB" id="A0A1M5EZN3"/>
<dbReference type="RefSeq" id="WP_072961786.1">
    <property type="nucleotide sequence ID" value="NZ_FQUH01000018.1"/>
</dbReference>
<gene>
    <name evidence="2" type="ORF">SAMN02745781_03327</name>
</gene>
<organism evidence="2 3">
    <name type="scientific">Vibrio gazogenes DSM 21264 = NBRC 103151</name>
    <dbReference type="NCBI Taxonomy" id="1123492"/>
    <lineage>
        <taxon>Bacteria</taxon>
        <taxon>Pseudomonadati</taxon>
        <taxon>Pseudomonadota</taxon>
        <taxon>Gammaproteobacteria</taxon>
        <taxon>Vibrionales</taxon>
        <taxon>Vibrionaceae</taxon>
        <taxon>Vibrio</taxon>
    </lineage>
</organism>
<evidence type="ECO:0000313" key="2">
    <source>
        <dbReference type="EMBL" id="SHF84743.1"/>
    </source>
</evidence>
<proteinExistence type="predicted"/>
<name>A0A1M5EZN3_VIBGA</name>
<evidence type="ECO:0000313" key="3">
    <source>
        <dbReference type="Proteomes" id="UP000184159"/>
    </source>
</evidence>
<reference evidence="3" key="1">
    <citation type="submission" date="2016-11" db="EMBL/GenBank/DDBJ databases">
        <authorList>
            <person name="Varghese N."/>
            <person name="Submissions S."/>
        </authorList>
    </citation>
    <scope>NUCLEOTIDE SEQUENCE [LARGE SCALE GENOMIC DNA]</scope>
    <source>
        <strain evidence="3">DSM 21264</strain>
    </source>
</reference>
<dbReference type="EMBL" id="FQUH01000018">
    <property type="protein sequence ID" value="SHF84743.1"/>
    <property type="molecule type" value="Genomic_DNA"/>
</dbReference>